<name>A0A8H4VSF1_9AGAR</name>
<protein>
    <recommendedName>
        <fullName evidence="3">DUF6534 domain-containing protein</fullName>
    </recommendedName>
</protein>
<organism evidence="4 5">
    <name type="scientific">Agrocybe pediades</name>
    <dbReference type="NCBI Taxonomy" id="84607"/>
    <lineage>
        <taxon>Eukaryota</taxon>
        <taxon>Fungi</taxon>
        <taxon>Dikarya</taxon>
        <taxon>Basidiomycota</taxon>
        <taxon>Agaricomycotina</taxon>
        <taxon>Agaricomycetes</taxon>
        <taxon>Agaricomycetidae</taxon>
        <taxon>Agaricales</taxon>
        <taxon>Agaricineae</taxon>
        <taxon>Strophariaceae</taxon>
        <taxon>Agrocybe</taxon>
    </lineage>
</organism>
<dbReference type="AlphaFoldDB" id="A0A8H4VSF1"/>
<comment type="caution">
    <text evidence="4">The sequence shown here is derived from an EMBL/GenBank/DDBJ whole genome shotgun (WGS) entry which is preliminary data.</text>
</comment>
<dbReference type="PANTHER" id="PTHR40465:SF1">
    <property type="entry name" value="DUF6534 DOMAIN-CONTAINING PROTEIN"/>
    <property type="match status" value="1"/>
</dbReference>
<feature type="region of interest" description="Disordered" evidence="1">
    <location>
        <begin position="130"/>
        <end position="149"/>
    </location>
</feature>
<feature type="transmembrane region" description="Helical" evidence="2">
    <location>
        <begin position="57"/>
        <end position="76"/>
    </location>
</feature>
<evidence type="ECO:0000313" key="5">
    <source>
        <dbReference type="Proteomes" id="UP000521872"/>
    </source>
</evidence>
<evidence type="ECO:0000259" key="3">
    <source>
        <dbReference type="Pfam" id="PF20152"/>
    </source>
</evidence>
<evidence type="ECO:0000256" key="1">
    <source>
        <dbReference type="SAM" id="MobiDB-lite"/>
    </source>
</evidence>
<evidence type="ECO:0000313" key="4">
    <source>
        <dbReference type="EMBL" id="KAF4618344.1"/>
    </source>
</evidence>
<dbReference type="Proteomes" id="UP000521872">
    <property type="component" value="Unassembled WGS sequence"/>
</dbReference>
<feature type="compositionally biased region" description="Low complexity" evidence="1">
    <location>
        <begin position="133"/>
        <end position="149"/>
    </location>
</feature>
<keyword evidence="2" id="KW-0472">Membrane</keyword>
<keyword evidence="5" id="KW-1185">Reference proteome</keyword>
<dbReference type="Pfam" id="PF20152">
    <property type="entry name" value="DUF6534"/>
    <property type="match status" value="1"/>
</dbReference>
<dbReference type="EMBL" id="JAACJL010000018">
    <property type="protein sequence ID" value="KAF4618344.1"/>
    <property type="molecule type" value="Genomic_DNA"/>
</dbReference>
<reference evidence="4 5" key="1">
    <citation type="submission" date="2019-12" db="EMBL/GenBank/DDBJ databases">
        <authorList>
            <person name="Floudas D."/>
            <person name="Bentzer J."/>
            <person name="Ahren D."/>
            <person name="Johansson T."/>
            <person name="Persson P."/>
            <person name="Tunlid A."/>
        </authorList>
    </citation>
    <scope>NUCLEOTIDE SEQUENCE [LARGE SCALE GENOMIC DNA]</scope>
    <source>
        <strain evidence="4 5">CBS 102.39</strain>
    </source>
</reference>
<keyword evidence="2" id="KW-0812">Transmembrane</keyword>
<sequence>MTPASQAKLLKATTSIQSGSSALCDILISATLCWIFHSHRSTLKRTNSLISKLILYAINRAIATSLCALLTVFLFRKFYGTYYFKIPFLASAQVYVISVVSVLTSRKRMREEHDNTINLSAFMRENLTSTQKSDTAGADDSGTTTVQAV</sequence>
<keyword evidence="2" id="KW-1133">Transmembrane helix</keyword>
<gene>
    <name evidence="4" type="ORF">D9613_011693</name>
</gene>
<feature type="domain" description="DUF6534" evidence="3">
    <location>
        <begin position="21"/>
        <end position="108"/>
    </location>
</feature>
<evidence type="ECO:0000256" key="2">
    <source>
        <dbReference type="SAM" id="Phobius"/>
    </source>
</evidence>
<accession>A0A8H4VSF1</accession>
<dbReference type="PANTHER" id="PTHR40465">
    <property type="entry name" value="CHROMOSOME 1, WHOLE GENOME SHOTGUN SEQUENCE"/>
    <property type="match status" value="1"/>
</dbReference>
<dbReference type="InterPro" id="IPR045339">
    <property type="entry name" value="DUF6534"/>
</dbReference>
<feature type="transmembrane region" description="Helical" evidence="2">
    <location>
        <begin position="82"/>
        <end position="103"/>
    </location>
</feature>
<proteinExistence type="predicted"/>